<evidence type="ECO:0000313" key="3">
    <source>
        <dbReference type="Proteomes" id="UP000006764"/>
    </source>
</evidence>
<dbReference type="HOGENOM" id="CLU_126578_1_1_6"/>
<dbReference type="InterPro" id="IPR038694">
    <property type="entry name" value="DUF427_sf"/>
</dbReference>
<proteinExistence type="predicted"/>
<dbReference type="AlphaFoldDB" id="A0A0B4XRZ1"/>
<reference evidence="2 3" key="1">
    <citation type="journal article" date="2012" name="J. Bacteriol.">
        <title>Genome sequence of an alkane-degrading bacterium, Alcanivorax pacificus type strain W11-5, isolated from deep sea sediment.</title>
        <authorList>
            <person name="Lai Q."/>
            <person name="Shao Z."/>
        </authorList>
    </citation>
    <scope>NUCLEOTIDE SEQUENCE [LARGE SCALE GENOMIC DNA]</scope>
    <source>
        <strain evidence="2 3">W11-5</strain>
    </source>
</reference>
<evidence type="ECO:0000259" key="1">
    <source>
        <dbReference type="Pfam" id="PF04248"/>
    </source>
</evidence>
<dbReference type="Proteomes" id="UP000006764">
    <property type="component" value="Chromosome"/>
</dbReference>
<gene>
    <name evidence="2" type="ORF">S7S_12925</name>
</gene>
<sequence>MKAIWQGHVLAASNHVIFMGGQHFFPPESVRRNFLVPSERRTRDDWRGEICYFHLQSEDRQITDAAWYYPAPVDDVAAISGYIAFGEGVVIGH</sequence>
<protein>
    <recommendedName>
        <fullName evidence="1">DUF427 domain-containing protein</fullName>
    </recommendedName>
</protein>
<dbReference type="STRING" id="391936.S7S_12925"/>
<name>A0A0B4XRZ1_9GAMM</name>
<dbReference type="EMBL" id="CP004387">
    <property type="protein sequence ID" value="AJD48997.1"/>
    <property type="molecule type" value="Genomic_DNA"/>
</dbReference>
<dbReference type="PANTHER" id="PTHR34310:SF9">
    <property type="entry name" value="BLR5716 PROTEIN"/>
    <property type="match status" value="1"/>
</dbReference>
<dbReference type="InterPro" id="IPR007361">
    <property type="entry name" value="DUF427"/>
</dbReference>
<dbReference type="KEGG" id="apac:S7S_12925"/>
<feature type="domain" description="DUF427" evidence="1">
    <location>
        <begin position="1"/>
        <end position="86"/>
    </location>
</feature>
<dbReference type="PANTHER" id="PTHR34310">
    <property type="entry name" value="DUF427 DOMAIN PROTEIN (AFU_ORTHOLOGUE AFUA_3G02220)"/>
    <property type="match status" value="1"/>
</dbReference>
<keyword evidence="3" id="KW-1185">Reference proteome</keyword>
<accession>A0A0B4XRZ1</accession>
<dbReference type="RefSeq" id="WP_008738499.1">
    <property type="nucleotide sequence ID" value="NZ_CP004387.1"/>
</dbReference>
<organism evidence="2 3">
    <name type="scientific">Isoalcanivorax pacificus W11-5</name>
    <dbReference type="NCBI Taxonomy" id="391936"/>
    <lineage>
        <taxon>Bacteria</taxon>
        <taxon>Pseudomonadati</taxon>
        <taxon>Pseudomonadota</taxon>
        <taxon>Gammaproteobacteria</taxon>
        <taxon>Oceanospirillales</taxon>
        <taxon>Alcanivoracaceae</taxon>
        <taxon>Isoalcanivorax</taxon>
    </lineage>
</organism>
<evidence type="ECO:0000313" key="2">
    <source>
        <dbReference type="EMBL" id="AJD48997.1"/>
    </source>
</evidence>
<dbReference type="Gene3D" id="2.170.150.40">
    <property type="entry name" value="Domain of unknown function (DUF427)"/>
    <property type="match status" value="1"/>
</dbReference>
<dbReference type="Pfam" id="PF04248">
    <property type="entry name" value="NTP_transf_9"/>
    <property type="match status" value="1"/>
</dbReference>